<name>A0ACC7NTW5_9BACL</name>
<evidence type="ECO:0000313" key="2">
    <source>
        <dbReference type="Proteomes" id="UP001631969"/>
    </source>
</evidence>
<comment type="caution">
    <text evidence="1">The sequence shown here is derived from an EMBL/GenBank/DDBJ whole genome shotgun (WGS) entry which is preliminary data.</text>
</comment>
<organism evidence="1 2">
    <name type="scientific">Paenibacillus mesotrionivorans</name>
    <dbReference type="NCBI Taxonomy" id="3160968"/>
    <lineage>
        <taxon>Bacteria</taxon>
        <taxon>Bacillati</taxon>
        <taxon>Bacillota</taxon>
        <taxon>Bacilli</taxon>
        <taxon>Bacillales</taxon>
        <taxon>Paenibacillaceae</taxon>
        <taxon>Paenibacillus</taxon>
    </lineage>
</organism>
<accession>A0ACC7NTW5</accession>
<sequence length="620" mass="68542">MLNYRRMVNGYLTETTAEGAVFAEQVDVLVAGAGTAGALAVIAAAAQGANTLGVDRLPGIGGMGTMGYVSSYYYGLDGGLHVDIDREAQGIGREHFLDRVEAKKYLMENRIAEKGGRLSLETAVTGVYMEGGTIKGVSLLSGGNQWNVGCKVLIDATADSAVVTLAGCATVTGRESDGKTRPFTSVKVWLHENGTITRTNHDSGYVNQYDPFELSRGILQAHASQLLEEFSDEKKRVLFFAPFIGIREGRIIDAEKNIAIDEVITGMQEEETLFYGYCDFDKHGKDHALETDALQDLYVAANLSTVCFTVPVTLRSMTPKGFTNLLAAGRHVGMDHDVASLLRMQRDMQKCGESAGVAAALAALDGVAPAQVPYSRIKRILEESGCLTEEHNKGMWFDDSFRREKIHWMKDPEAIMAELATDKPGIAIYSCKLLGATIAPLLKEWLTSEDRLLRYASAISLGLTGDPAAAPVLREIVRERDAFYYKDCRRTNQFRSVIAIYVLGKLGDREALPLLREILCDEGEYDKPLYHEIKEPSYKLNTSKNFNELYYQIISHAAVALMRMVKAHPDLTEEIRGTLLRAFKDDRHLLNVTTLPKLTFEYETVENIKSQVLRFCKASQ</sequence>
<evidence type="ECO:0000313" key="1">
    <source>
        <dbReference type="EMBL" id="MFM9328191.1"/>
    </source>
</evidence>
<protein>
    <submittedName>
        <fullName evidence="1">FAD-dependent oxidoreductase</fullName>
    </submittedName>
</protein>
<gene>
    <name evidence="1" type="ORF">ACI1P1_07830</name>
</gene>
<dbReference type="Proteomes" id="UP001631969">
    <property type="component" value="Unassembled WGS sequence"/>
</dbReference>
<proteinExistence type="predicted"/>
<dbReference type="EMBL" id="JBJURJ010000004">
    <property type="protein sequence ID" value="MFM9328191.1"/>
    <property type="molecule type" value="Genomic_DNA"/>
</dbReference>
<reference evidence="1" key="1">
    <citation type="submission" date="2024-12" db="EMBL/GenBank/DDBJ databases">
        <authorList>
            <person name="Wu N."/>
        </authorList>
    </citation>
    <scope>NUCLEOTIDE SEQUENCE</scope>
    <source>
        <strain evidence="1">P15</strain>
    </source>
</reference>
<keyword evidence="2" id="KW-1185">Reference proteome</keyword>